<protein>
    <submittedName>
        <fullName evidence="1">Uncharacterized protein</fullName>
    </submittedName>
</protein>
<dbReference type="EMBL" id="MCFI01000011">
    <property type="protein sequence ID" value="ORY81418.1"/>
    <property type="molecule type" value="Genomic_DNA"/>
</dbReference>
<name>A0A1Y2FBX5_PROLT</name>
<keyword evidence="2" id="KW-1185">Reference proteome</keyword>
<dbReference type="GeneID" id="63786059"/>
<sequence length="128" mass="14576">MTVSTYLAAIAVVASVAKCPCTYPWPHEVLCHLELASHVNRARLTPKNIRRDLLANRLLNLLSSTCWPVCLTQSRINILRGLLKMPRKLQNQLKLRQMMTYLKLIPLTLKRSKLLKICSHSQASPESM</sequence>
<comment type="caution">
    <text evidence="1">The sequence shown here is derived from an EMBL/GenBank/DDBJ whole genome shotgun (WGS) entry which is preliminary data.</text>
</comment>
<reference evidence="1 2" key="1">
    <citation type="submission" date="2016-07" db="EMBL/GenBank/DDBJ databases">
        <title>Pervasive Adenine N6-methylation of Active Genes in Fungi.</title>
        <authorList>
            <consortium name="DOE Joint Genome Institute"/>
            <person name="Mondo S.J."/>
            <person name="Dannebaum R.O."/>
            <person name="Kuo R.C."/>
            <person name="Labutti K."/>
            <person name="Haridas S."/>
            <person name="Kuo A."/>
            <person name="Salamov A."/>
            <person name="Ahrendt S.R."/>
            <person name="Lipzen A."/>
            <person name="Sullivan W."/>
            <person name="Andreopoulos W.B."/>
            <person name="Clum A."/>
            <person name="Lindquist E."/>
            <person name="Daum C."/>
            <person name="Ramamoorthy G.K."/>
            <person name="Gryganskyi A."/>
            <person name="Culley D."/>
            <person name="Magnuson J.K."/>
            <person name="James T.Y."/>
            <person name="O'Malley M.A."/>
            <person name="Stajich J.E."/>
            <person name="Spatafora J.W."/>
            <person name="Visel A."/>
            <person name="Grigoriev I.V."/>
        </authorList>
    </citation>
    <scope>NUCLEOTIDE SEQUENCE [LARGE SCALE GENOMIC DNA]</scope>
    <source>
        <strain evidence="1 2">12-1054</strain>
    </source>
</reference>
<accession>A0A1Y2FBX5</accession>
<proteinExistence type="predicted"/>
<feature type="non-terminal residue" evidence="1">
    <location>
        <position position="128"/>
    </location>
</feature>
<evidence type="ECO:0000313" key="1">
    <source>
        <dbReference type="EMBL" id="ORY81418.1"/>
    </source>
</evidence>
<evidence type="ECO:0000313" key="2">
    <source>
        <dbReference type="Proteomes" id="UP000193685"/>
    </source>
</evidence>
<dbReference type="RefSeq" id="XP_040724794.1">
    <property type="nucleotide sequence ID" value="XM_040869460.1"/>
</dbReference>
<dbReference type="AlphaFoldDB" id="A0A1Y2FBX5"/>
<dbReference type="Proteomes" id="UP000193685">
    <property type="component" value="Unassembled WGS sequence"/>
</dbReference>
<gene>
    <name evidence="1" type="ORF">BCR37DRAFT_380318</name>
</gene>
<organism evidence="1 2">
    <name type="scientific">Protomyces lactucae-debilis</name>
    <dbReference type="NCBI Taxonomy" id="2754530"/>
    <lineage>
        <taxon>Eukaryota</taxon>
        <taxon>Fungi</taxon>
        <taxon>Dikarya</taxon>
        <taxon>Ascomycota</taxon>
        <taxon>Taphrinomycotina</taxon>
        <taxon>Taphrinomycetes</taxon>
        <taxon>Taphrinales</taxon>
        <taxon>Protomycetaceae</taxon>
        <taxon>Protomyces</taxon>
    </lineage>
</organism>